<dbReference type="RefSeq" id="WP_331244092.1">
    <property type="nucleotide sequence ID" value="NZ_JAQSGJ010000034.1"/>
</dbReference>
<protein>
    <recommendedName>
        <fullName evidence="4">Surface layer protein A domain-containing protein</fullName>
    </recommendedName>
</protein>
<evidence type="ECO:0000313" key="2">
    <source>
        <dbReference type="EMBL" id="MEE6716429.1"/>
    </source>
</evidence>
<proteinExistence type="predicted"/>
<feature type="signal peptide" evidence="1">
    <location>
        <begin position="1"/>
        <end position="27"/>
    </location>
</feature>
<evidence type="ECO:0000256" key="1">
    <source>
        <dbReference type="SAM" id="SignalP"/>
    </source>
</evidence>
<gene>
    <name evidence="2" type="ORF">PS435_11220</name>
</gene>
<dbReference type="Proteomes" id="UP001330016">
    <property type="component" value="Unassembled WGS sequence"/>
</dbReference>
<keyword evidence="3" id="KW-1185">Reference proteome</keyword>
<dbReference type="EMBL" id="JAQSGK010000034">
    <property type="protein sequence ID" value="MEE6716429.1"/>
    <property type="molecule type" value="Genomic_DNA"/>
</dbReference>
<sequence>MRKSLVFGVLLLSAGVLATAVPTAASAATATTTATTAQKVTIQSKSGKLYLGFNDGIAGYKNPELTQLDHDYAALPAATMPDGTPGVAYDQIAVDASGKTTAYHFAGQGWASARGPFYTSNPFTFTIKNENGVAVVGAKAATIYTDAALTKSTGRNVRAGSSWQYFSYRQQLQGQIGGAYSYNLGGNQWISANGLKIYPNSSRDNNNTFIVNYPAHPTWSVAKYQLVNGTMKPIGLLPAKSQWKTFRDQVVGGKVYHNLGGNQWVLASTGTLKNNY</sequence>
<organism evidence="2 3">
    <name type="scientific">Schleiferilactobacillus harbinensis</name>
    <dbReference type="NCBI Taxonomy" id="304207"/>
    <lineage>
        <taxon>Bacteria</taxon>
        <taxon>Bacillati</taxon>
        <taxon>Bacillota</taxon>
        <taxon>Bacilli</taxon>
        <taxon>Lactobacillales</taxon>
        <taxon>Lactobacillaceae</taxon>
        <taxon>Schleiferilactobacillus</taxon>
    </lineage>
</organism>
<accession>A0ABU7T1F3</accession>
<evidence type="ECO:0000313" key="3">
    <source>
        <dbReference type="Proteomes" id="UP001330016"/>
    </source>
</evidence>
<reference evidence="2 3" key="1">
    <citation type="submission" date="2023-02" db="EMBL/GenBank/DDBJ databases">
        <title>The predominant lactic acid bacteria and yeasts involved in the spontaneous fermentation of millet during the production of the traditional porridge Hausa koko in Ghana.</title>
        <authorList>
            <person name="Atter A."/>
            <person name="Diaz M."/>
        </authorList>
    </citation>
    <scope>NUCLEOTIDE SEQUENCE [LARGE SCALE GENOMIC DNA]</scope>
    <source>
        <strain evidence="2 3">FI11640</strain>
    </source>
</reference>
<keyword evidence="1" id="KW-0732">Signal</keyword>
<name>A0ABU7T1F3_9LACO</name>
<feature type="chain" id="PRO_5046591414" description="Surface layer protein A domain-containing protein" evidence="1">
    <location>
        <begin position="28"/>
        <end position="276"/>
    </location>
</feature>
<comment type="caution">
    <text evidence="2">The sequence shown here is derived from an EMBL/GenBank/DDBJ whole genome shotgun (WGS) entry which is preliminary data.</text>
</comment>
<evidence type="ECO:0008006" key="4">
    <source>
        <dbReference type="Google" id="ProtNLM"/>
    </source>
</evidence>